<dbReference type="InterPro" id="IPR027267">
    <property type="entry name" value="AH/BAR_dom_sf"/>
</dbReference>
<keyword evidence="3" id="KW-1185">Reference proteome</keyword>
<dbReference type="Proteomes" id="UP000471633">
    <property type="component" value="Unassembled WGS sequence"/>
</dbReference>
<evidence type="ECO:0000259" key="1">
    <source>
        <dbReference type="PROSITE" id="PS50870"/>
    </source>
</evidence>
<dbReference type="PANTHER" id="PTHR12141:SF1">
    <property type="entry name" value="PRKCA-BINDING PROTEIN"/>
    <property type="match status" value="1"/>
</dbReference>
<dbReference type="SUPFAM" id="SSF103657">
    <property type="entry name" value="BAR/IMD domain-like"/>
    <property type="match status" value="1"/>
</dbReference>
<dbReference type="Gene3D" id="1.20.1270.60">
    <property type="entry name" value="Arfaptin homology (AH) domain/BAR domain"/>
    <property type="match status" value="1"/>
</dbReference>
<dbReference type="GeneID" id="24594145"/>
<sequence length="201" mass="23093">MDDEEYGFAMVQEPLYRVETGNYEYRLVLRCRQDARTRFAKMRNDVLVKLELLDNKHVQDIVFELQRFIDAMATYHDQCYGVMKQIKIFPLEVDLARDAFAYNLGIFNTGEDEGGEDIDEDVINTESVGEKSVSSKYNQLTDDVKLIDLAGINSKSRYSENEGDDEVLDMNNWNSLSTWGPHTGDSKSNKQEAVTDLLCFD</sequence>
<dbReference type="InterPro" id="IPR010504">
    <property type="entry name" value="AH_dom"/>
</dbReference>
<reference evidence="2" key="1">
    <citation type="journal article" date="2012" name="Nat. Genet.">
        <title>Whole-genome sequence of Schistosoma haematobium.</title>
        <authorList>
            <person name="Young N.D."/>
            <person name="Jex A.R."/>
            <person name="Li B."/>
            <person name="Liu S."/>
            <person name="Yang L."/>
            <person name="Xiong Z."/>
            <person name="Li Y."/>
            <person name="Cantacessi C."/>
            <person name="Hall R.S."/>
            <person name="Xu X."/>
            <person name="Chen F."/>
            <person name="Wu X."/>
            <person name="Zerlotini A."/>
            <person name="Oliveira G."/>
            <person name="Hofmann A."/>
            <person name="Zhang G."/>
            <person name="Fang X."/>
            <person name="Kang Y."/>
            <person name="Campbell B.E."/>
            <person name="Loukas A."/>
            <person name="Ranganathan S."/>
            <person name="Rollinson D."/>
            <person name="Rinaldi G."/>
            <person name="Brindley P.J."/>
            <person name="Yang H."/>
            <person name="Wang J."/>
            <person name="Wang J."/>
            <person name="Gasser R.B."/>
        </authorList>
    </citation>
    <scope>NUCLEOTIDE SEQUENCE</scope>
</reference>
<dbReference type="AlphaFoldDB" id="A0A922LP46"/>
<accession>A0A922LP46</accession>
<dbReference type="PANTHER" id="PTHR12141">
    <property type="entry name" value="ARFAPTIN-RELATED"/>
    <property type="match status" value="1"/>
</dbReference>
<organism evidence="2 3">
    <name type="scientific">Schistosoma haematobium</name>
    <name type="common">Blood fluke</name>
    <dbReference type="NCBI Taxonomy" id="6185"/>
    <lineage>
        <taxon>Eukaryota</taxon>
        <taxon>Metazoa</taxon>
        <taxon>Spiralia</taxon>
        <taxon>Lophotrochozoa</taxon>
        <taxon>Platyhelminthes</taxon>
        <taxon>Trematoda</taxon>
        <taxon>Digenea</taxon>
        <taxon>Strigeidida</taxon>
        <taxon>Schistosomatoidea</taxon>
        <taxon>Schistosomatidae</taxon>
        <taxon>Schistosoma</taxon>
    </lineage>
</organism>
<gene>
    <name evidence="2" type="primary">PICK1_1</name>
    <name evidence="2" type="ORF">MS3_00003261</name>
</gene>
<dbReference type="RefSeq" id="XP_051071033.1">
    <property type="nucleotide sequence ID" value="XM_051211004.1"/>
</dbReference>
<reference evidence="2" key="2">
    <citation type="journal article" date="2019" name="Gigascience">
        <title>High-quality Schistosoma haematobium genome achieved by single-molecule and long-range sequencing.</title>
        <authorList>
            <person name="Stroehlein A.J."/>
            <person name="Korhonen P.K."/>
            <person name="Chong T.M."/>
            <person name="Lim Y.L."/>
            <person name="Chan K.G."/>
            <person name="Webster B."/>
            <person name="Rollinson D."/>
            <person name="Brindley P.J."/>
            <person name="Gasser R.B."/>
            <person name="Young N.D."/>
        </authorList>
    </citation>
    <scope>NUCLEOTIDE SEQUENCE</scope>
</reference>
<dbReference type="InterPro" id="IPR030798">
    <property type="entry name" value="Arfaptin_fam"/>
</dbReference>
<protein>
    <submittedName>
        <fullName evidence="2">PRKCA-binding protein, variant 3</fullName>
    </submittedName>
</protein>
<dbReference type="GO" id="GO:0002092">
    <property type="term" value="P:positive regulation of receptor internalization"/>
    <property type="evidence" value="ECO:0007669"/>
    <property type="project" value="TreeGrafter"/>
</dbReference>
<dbReference type="CTD" id="24594145"/>
<dbReference type="PROSITE" id="PS50870">
    <property type="entry name" value="AH"/>
    <property type="match status" value="1"/>
</dbReference>
<dbReference type="GO" id="GO:0034315">
    <property type="term" value="P:regulation of Arp2/3 complex-mediated actin nucleation"/>
    <property type="evidence" value="ECO:0007669"/>
    <property type="project" value="TreeGrafter"/>
</dbReference>
<name>A0A922LP46_SCHHA</name>
<comment type="caution">
    <text evidence="2">The sequence shown here is derived from an EMBL/GenBank/DDBJ whole genome shotgun (WGS) entry which is preliminary data.</text>
</comment>
<evidence type="ECO:0000313" key="2">
    <source>
        <dbReference type="EMBL" id="KAH9590669.1"/>
    </source>
</evidence>
<dbReference type="EMBL" id="AMPZ03000002">
    <property type="protein sequence ID" value="KAH9590669.1"/>
    <property type="molecule type" value="Genomic_DNA"/>
</dbReference>
<dbReference type="GO" id="GO:0032588">
    <property type="term" value="C:trans-Golgi network membrane"/>
    <property type="evidence" value="ECO:0007669"/>
    <property type="project" value="TreeGrafter"/>
</dbReference>
<dbReference type="GO" id="GO:0006886">
    <property type="term" value="P:intracellular protein transport"/>
    <property type="evidence" value="ECO:0007669"/>
    <property type="project" value="TreeGrafter"/>
</dbReference>
<dbReference type="GO" id="GO:0043113">
    <property type="term" value="P:receptor clustering"/>
    <property type="evidence" value="ECO:0007669"/>
    <property type="project" value="TreeGrafter"/>
</dbReference>
<evidence type="ECO:0000313" key="3">
    <source>
        <dbReference type="Proteomes" id="UP000471633"/>
    </source>
</evidence>
<dbReference type="GO" id="GO:0005543">
    <property type="term" value="F:phospholipid binding"/>
    <property type="evidence" value="ECO:0007669"/>
    <property type="project" value="TreeGrafter"/>
</dbReference>
<reference evidence="2" key="4">
    <citation type="journal article" date="2022" name="PLoS Pathog.">
        <title>Chromosome-level genome of Schistosoma haematobium underpins genome-wide explorations of molecular variation.</title>
        <authorList>
            <person name="Stroehlein A.J."/>
            <person name="Korhonen P.K."/>
            <person name="Lee V.V."/>
            <person name="Ralph S.A."/>
            <person name="Mentink-Kane M."/>
            <person name="You H."/>
            <person name="McManus D.P."/>
            <person name="Tchuente L.T."/>
            <person name="Stothard J.R."/>
            <person name="Kaur P."/>
            <person name="Dudchenko O."/>
            <person name="Aiden E.L."/>
            <person name="Yang B."/>
            <person name="Yang H."/>
            <person name="Emery A.M."/>
            <person name="Webster B.L."/>
            <person name="Brindley P.J."/>
            <person name="Rollinson D."/>
            <person name="Chang B.C.H."/>
            <person name="Gasser R.B."/>
            <person name="Young N.D."/>
        </authorList>
    </citation>
    <scope>NUCLEOTIDE SEQUENCE</scope>
</reference>
<reference evidence="2" key="3">
    <citation type="submission" date="2021-06" db="EMBL/GenBank/DDBJ databases">
        <title>Chromosome-level genome assembly for S. haematobium.</title>
        <authorList>
            <person name="Stroehlein A.J."/>
        </authorList>
    </citation>
    <scope>NUCLEOTIDE SEQUENCE</scope>
</reference>
<dbReference type="GO" id="GO:0005080">
    <property type="term" value="F:protein kinase C binding"/>
    <property type="evidence" value="ECO:0007669"/>
    <property type="project" value="TreeGrafter"/>
</dbReference>
<dbReference type="Pfam" id="PF06456">
    <property type="entry name" value="Arfaptin"/>
    <property type="match status" value="1"/>
</dbReference>
<dbReference type="GO" id="GO:0005886">
    <property type="term" value="C:plasma membrane"/>
    <property type="evidence" value="ECO:0007669"/>
    <property type="project" value="GOC"/>
</dbReference>
<proteinExistence type="predicted"/>
<dbReference type="GO" id="GO:0019904">
    <property type="term" value="F:protein domain specific binding"/>
    <property type="evidence" value="ECO:0007669"/>
    <property type="project" value="InterPro"/>
</dbReference>
<feature type="domain" description="AH" evidence="1">
    <location>
        <begin position="1"/>
        <end position="88"/>
    </location>
</feature>